<evidence type="ECO:0000313" key="1">
    <source>
        <dbReference type="EMBL" id="PCE63140.1"/>
    </source>
</evidence>
<reference evidence="1 2" key="1">
    <citation type="submission" date="2017-04" db="EMBL/GenBank/DDBJ databases">
        <title>A new member of the family Flavobacteriaceae isolated from ascidians.</title>
        <authorList>
            <person name="Chen L."/>
        </authorList>
    </citation>
    <scope>NUCLEOTIDE SEQUENCE [LARGE SCALE GENOMIC DNA]</scope>
    <source>
        <strain evidence="1 2">HQA918</strain>
    </source>
</reference>
<dbReference type="Gene3D" id="1.10.1220.10">
    <property type="entry name" value="Met repressor-like"/>
    <property type="match status" value="1"/>
</dbReference>
<dbReference type="OrthoDB" id="1447998at2"/>
<dbReference type="GO" id="GO:0006355">
    <property type="term" value="P:regulation of DNA-templated transcription"/>
    <property type="evidence" value="ECO:0007669"/>
    <property type="project" value="InterPro"/>
</dbReference>
<keyword evidence="2" id="KW-1185">Reference proteome</keyword>
<comment type="caution">
    <text evidence="1">The sequence shown here is derived from an EMBL/GenBank/DDBJ whole genome shotgun (WGS) entry which is preliminary data.</text>
</comment>
<proteinExistence type="predicted"/>
<sequence>MASTKKQTAFRFDQELLDILEIKAKAERRSLNNYIENLLYKMVGDIPNEETKKAIEEARAGIGLTEISDLDAYRKALLKE</sequence>
<dbReference type="SUPFAM" id="SSF47598">
    <property type="entry name" value="Ribbon-helix-helix"/>
    <property type="match status" value="1"/>
</dbReference>
<dbReference type="InterPro" id="IPR013321">
    <property type="entry name" value="Arc_rbn_hlx_hlx"/>
</dbReference>
<protein>
    <recommendedName>
        <fullName evidence="3">Toxin-antitoxin system protein</fullName>
    </recommendedName>
</protein>
<accession>A0A2A4G577</accession>
<name>A0A2A4G577_9FLAO</name>
<evidence type="ECO:0000313" key="2">
    <source>
        <dbReference type="Proteomes" id="UP000219559"/>
    </source>
</evidence>
<dbReference type="Proteomes" id="UP000219559">
    <property type="component" value="Unassembled WGS sequence"/>
</dbReference>
<organism evidence="1 2">
    <name type="scientific">Sediminicola luteus</name>
    <dbReference type="NCBI Taxonomy" id="319238"/>
    <lineage>
        <taxon>Bacteria</taxon>
        <taxon>Pseudomonadati</taxon>
        <taxon>Bacteroidota</taxon>
        <taxon>Flavobacteriia</taxon>
        <taxon>Flavobacteriales</taxon>
        <taxon>Flavobacteriaceae</taxon>
        <taxon>Sediminicola</taxon>
    </lineage>
</organism>
<dbReference type="EMBL" id="NBWU01000007">
    <property type="protein sequence ID" value="PCE63140.1"/>
    <property type="molecule type" value="Genomic_DNA"/>
</dbReference>
<dbReference type="AlphaFoldDB" id="A0A2A4G577"/>
<evidence type="ECO:0008006" key="3">
    <source>
        <dbReference type="Google" id="ProtNLM"/>
    </source>
</evidence>
<dbReference type="InterPro" id="IPR010985">
    <property type="entry name" value="Ribbon_hlx_hlx"/>
</dbReference>
<dbReference type="RefSeq" id="WP_097441246.1">
    <property type="nucleotide sequence ID" value="NZ_KZ300477.1"/>
</dbReference>
<gene>
    <name evidence="1" type="ORF">B7P33_16545</name>
</gene>